<dbReference type="InterPro" id="IPR013740">
    <property type="entry name" value="Redoxin"/>
</dbReference>
<dbReference type="InterPro" id="IPR041017">
    <property type="entry name" value="Thioredoxin_10"/>
</dbReference>
<dbReference type="InterPro" id="IPR013766">
    <property type="entry name" value="Thioredoxin_domain"/>
</dbReference>
<accession>A0AA38XQT0</accession>
<feature type="transmembrane region" description="Helical" evidence="2">
    <location>
        <begin position="125"/>
        <end position="151"/>
    </location>
</feature>
<dbReference type="Gene3D" id="3.40.30.10">
    <property type="entry name" value="Glutaredoxin"/>
    <property type="match status" value="1"/>
</dbReference>
<dbReference type="SUPFAM" id="SSF52833">
    <property type="entry name" value="Thioredoxin-like"/>
    <property type="match status" value="1"/>
</dbReference>
<dbReference type="CDD" id="cd03012">
    <property type="entry name" value="TlpA_like_DipZ_like"/>
    <property type="match status" value="1"/>
</dbReference>
<reference evidence="4" key="1">
    <citation type="submission" date="2022-10" db="EMBL/GenBank/DDBJ databases">
        <title>Culturing micro-colonial fungi from biological soil crusts in the Mojave desert and describing Neophaeococcomyces mojavensis, and introducing the new genera and species Taxawa tesnikishii.</title>
        <authorList>
            <person name="Kurbessoian T."/>
            <person name="Stajich J.E."/>
        </authorList>
    </citation>
    <scope>NUCLEOTIDE SEQUENCE</scope>
    <source>
        <strain evidence="4">TK_35</strain>
    </source>
</reference>
<evidence type="ECO:0000313" key="4">
    <source>
        <dbReference type="EMBL" id="KAJ9617905.1"/>
    </source>
</evidence>
<keyword evidence="2" id="KW-0472">Membrane</keyword>
<dbReference type="InterPro" id="IPR050553">
    <property type="entry name" value="Thioredoxin_ResA/DsbE_sf"/>
</dbReference>
<dbReference type="InterPro" id="IPR036249">
    <property type="entry name" value="Thioredoxin-like_sf"/>
</dbReference>
<comment type="similarity">
    <text evidence="1">Belongs to the peroxiredoxin family. Prx5 subfamily.</text>
</comment>
<dbReference type="Pfam" id="PF08534">
    <property type="entry name" value="Redoxin"/>
    <property type="match status" value="1"/>
</dbReference>
<dbReference type="AlphaFoldDB" id="A0AA38XQT0"/>
<proteinExistence type="inferred from homology"/>
<keyword evidence="2" id="KW-0812">Transmembrane</keyword>
<protein>
    <recommendedName>
        <fullName evidence="3">Thioredoxin domain-containing protein</fullName>
    </recommendedName>
</protein>
<organism evidence="4">
    <name type="scientific">Knufia peltigerae</name>
    <dbReference type="NCBI Taxonomy" id="1002370"/>
    <lineage>
        <taxon>Eukaryota</taxon>
        <taxon>Fungi</taxon>
        <taxon>Dikarya</taxon>
        <taxon>Ascomycota</taxon>
        <taxon>Pezizomycotina</taxon>
        <taxon>Eurotiomycetes</taxon>
        <taxon>Chaetothyriomycetidae</taxon>
        <taxon>Chaetothyriales</taxon>
        <taxon>Trichomeriaceae</taxon>
        <taxon>Knufia</taxon>
    </lineage>
</organism>
<comment type="caution">
    <text evidence="4">The sequence shown here is derived from an EMBL/GenBank/DDBJ whole genome shotgun (WGS) entry which is preliminary data.</text>
</comment>
<feature type="transmembrane region" description="Helical" evidence="2">
    <location>
        <begin position="6"/>
        <end position="28"/>
    </location>
</feature>
<evidence type="ECO:0000259" key="3">
    <source>
        <dbReference type="PROSITE" id="PS51352"/>
    </source>
</evidence>
<gene>
    <name evidence="4" type="ORF">H2204_013285</name>
</gene>
<evidence type="ECO:0000256" key="2">
    <source>
        <dbReference type="SAM" id="Phobius"/>
    </source>
</evidence>
<dbReference type="PANTHER" id="PTHR42852:SF13">
    <property type="entry name" value="PROTEIN DIPZ"/>
    <property type="match status" value="1"/>
</dbReference>
<evidence type="ECO:0000256" key="1">
    <source>
        <dbReference type="ARBA" id="ARBA00010505"/>
    </source>
</evidence>
<dbReference type="GO" id="GO:0016491">
    <property type="term" value="F:oxidoreductase activity"/>
    <property type="evidence" value="ECO:0007669"/>
    <property type="project" value="InterPro"/>
</dbReference>
<dbReference type="EMBL" id="JAPDRN010000149">
    <property type="protein sequence ID" value="KAJ9617905.1"/>
    <property type="molecule type" value="Genomic_DNA"/>
</dbReference>
<name>A0AA38XQT0_9EURO</name>
<dbReference type="PROSITE" id="PS51352">
    <property type="entry name" value="THIOREDOXIN_2"/>
    <property type="match status" value="1"/>
</dbReference>
<dbReference type="Gene3D" id="2.60.120.260">
    <property type="entry name" value="Galactose-binding domain-like"/>
    <property type="match status" value="1"/>
</dbReference>
<feature type="transmembrane region" description="Helical" evidence="2">
    <location>
        <begin position="40"/>
        <end position="64"/>
    </location>
</feature>
<dbReference type="Pfam" id="PF17991">
    <property type="entry name" value="Thioredoxin_10"/>
    <property type="match status" value="1"/>
</dbReference>
<feature type="transmembrane region" description="Helical" evidence="2">
    <location>
        <begin position="70"/>
        <end position="91"/>
    </location>
</feature>
<feature type="transmembrane region" description="Helical" evidence="2">
    <location>
        <begin position="163"/>
        <end position="185"/>
    </location>
</feature>
<feature type="transmembrane region" description="Helical" evidence="2">
    <location>
        <begin position="197"/>
        <end position="217"/>
    </location>
</feature>
<dbReference type="PANTHER" id="PTHR42852">
    <property type="entry name" value="THIOL:DISULFIDE INTERCHANGE PROTEIN DSBE"/>
    <property type="match status" value="1"/>
</dbReference>
<feature type="domain" description="Thioredoxin" evidence="3">
    <location>
        <begin position="257"/>
        <end position="408"/>
    </location>
</feature>
<keyword evidence="2" id="KW-1133">Transmembrane helix</keyword>
<sequence length="587" mass="62512">MLLLLLAYLGGVLTLLSPCILPVLPFVFARADRPFLRSTLPLLLGMALTFTVVASLAAVGSQWVAQANQIGRWVALVLMAVFAIALLWPTLADHLLAPFQRIGARLSARADAVDAAGRGGAWTSLLIGIATGLLWAPCAGPILGLVLTGAALNGASVGTSSLLLAYALGAVTALALAVWVGGRVFRALQARLGLGNVVRRVLGVAALLAVVAIGLGWDTGLLTRLSAVSTARIEQGLLDAVPDAQPAAPPMMMMAAGQAGAPLPVEGTLPSLSGATGWLNSPPLSAEQLRGKVVLIDFWTYSCINCLRAMPFVHEWAQRYRDHGLVVVGVHTPEFAFERDPRNVMKAVQQLKVEYPVALDNQYAIWRAFNNRYWPAHYFIDAQGNIRGHQFGEGNYAHSEQVIRRLLVEAGQTDLPPPADPAAADLQGVATQADMGNLRSPETYLGHARAEQFASPGGQRADAAFGYTLPSTLALNQWGLSGQWRVNDEAAQLQQAGGRIAFQFHARDLHLVLAPGEGGTPVRFRVLLDGKPLPAADAGADVAADGTGTVNEHRLYQLIRQRGTIGPHRFEIEFLDAGVQAYAFTFG</sequence>